<dbReference type="InterPro" id="IPR001509">
    <property type="entry name" value="Epimerase_deHydtase"/>
</dbReference>
<dbReference type="PANTHER" id="PTHR43245">
    <property type="entry name" value="BIFUNCTIONAL POLYMYXIN RESISTANCE PROTEIN ARNA"/>
    <property type="match status" value="1"/>
</dbReference>
<evidence type="ECO:0000313" key="3">
    <source>
        <dbReference type="Proteomes" id="UP000265836"/>
    </source>
</evidence>
<gene>
    <name evidence="2" type="ORF">DFO61_1877</name>
</gene>
<evidence type="ECO:0000313" key="2">
    <source>
        <dbReference type="EMBL" id="RIA35211.1"/>
    </source>
</evidence>
<sequence>MRVLITGAAGFIGHQLLEELAIQHPEWTLIAADIRPLDSRGLKANIEPVLMDMGRPAQVRACISGWKPDAIVHLATVIRPPREMSEAHLHAIEVGGTQCLVDSAIANGVRQLIVTSSGAAYGYDPANAEWIDEHHPLRGHPRFAYARHKLEIEQLLARSRTENPQLRQLVLRPGTILGKRLNNPISDLFKKRAVLGVRGHASRFVFIWEQDVVGIIRQGLEESREGIYNLAGDGALSLAEIAAILDKPYRPLPAALLAGALRLLKPLGLSQYGPEQLDFLRYRPVLANQRLKEEFGYQPRYSSRDAFIAFLKAQGISYRSGENRP</sequence>
<dbReference type="PANTHER" id="PTHR43245:SF52">
    <property type="entry name" value="NAD-DEPENDENT EPIMERASE_DEHYDRATASE"/>
    <property type="match status" value="1"/>
</dbReference>
<dbReference type="InterPro" id="IPR036291">
    <property type="entry name" value="NAD(P)-bd_dom_sf"/>
</dbReference>
<proteinExistence type="predicted"/>
<comment type="caution">
    <text evidence="2">The sequence shown here is derived from an EMBL/GenBank/DDBJ whole genome shotgun (WGS) entry which is preliminary data.</text>
</comment>
<reference evidence="2 3" key="1">
    <citation type="submission" date="2018-08" db="EMBL/GenBank/DDBJ databases">
        <title>Genome sequencing of rice bacterial endophytes.</title>
        <authorList>
            <person name="Venturi V."/>
        </authorList>
    </citation>
    <scope>NUCLEOTIDE SEQUENCE [LARGE SCALE GENOMIC DNA]</scope>
    <source>
        <strain evidence="2 3">E1205</strain>
    </source>
</reference>
<dbReference type="Proteomes" id="UP000265836">
    <property type="component" value="Unassembled WGS sequence"/>
</dbReference>
<accession>A0A397NP26</accession>
<dbReference type="Pfam" id="PF01370">
    <property type="entry name" value="Epimerase"/>
    <property type="match status" value="1"/>
</dbReference>
<name>A0A397NP26_ECTOL</name>
<feature type="domain" description="NAD-dependent epimerase/dehydratase" evidence="1">
    <location>
        <begin position="3"/>
        <end position="182"/>
    </location>
</feature>
<dbReference type="AlphaFoldDB" id="A0A397NP26"/>
<dbReference type="EMBL" id="QXDA01000002">
    <property type="protein sequence ID" value="RIA35211.1"/>
    <property type="molecule type" value="Genomic_DNA"/>
</dbReference>
<organism evidence="2 3">
    <name type="scientific">Ectopseudomonas oleovorans</name>
    <name type="common">Pseudomonas oleovorans</name>
    <dbReference type="NCBI Taxonomy" id="301"/>
    <lineage>
        <taxon>Bacteria</taxon>
        <taxon>Pseudomonadati</taxon>
        <taxon>Pseudomonadota</taxon>
        <taxon>Gammaproteobacteria</taxon>
        <taxon>Pseudomonadales</taxon>
        <taxon>Pseudomonadaceae</taxon>
        <taxon>Ectopseudomonas</taxon>
    </lineage>
</organism>
<dbReference type="SUPFAM" id="SSF51735">
    <property type="entry name" value="NAD(P)-binding Rossmann-fold domains"/>
    <property type="match status" value="1"/>
</dbReference>
<dbReference type="InterPro" id="IPR050177">
    <property type="entry name" value="Lipid_A_modif_metabolic_enz"/>
</dbReference>
<protein>
    <submittedName>
        <fullName evidence="2">UDP-glucose 4-epimerase</fullName>
    </submittedName>
</protein>
<dbReference type="Gene3D" id="3.40.50.720">
    <property type="entry name" value="NAD(P)-binding Rossmann-like Domain"/>
    <property type="match status" value="1"/>
</dbReference>
<dbReference type="RefSeq" id="WP_119692530.1">
    <property type="nucleotide sequence ID" value="NZ_QXDA01000002.1"/>
</dbReference>
<evidence type="ECO:0000259" key="1">
    <source>
        <dbReference type="Pfam" id="PF01370"/>
    </source>
</evidence>